<sequence>MTSTLPSSMCLFILVFVSVWPNFITVTTTTTTTTTITMQCTTRSAITIKRCYQLKHNYTNRLGNPRKKNYATIFTNNNLFFFSSFSF</sequence>
<dbReference type="AlphaFoldDB" id="A0A5B7FUE1"/>
<keyword evidence="3" id="KW-1185">Reference proteome</keyword>
<reference evidence="2 3" key="1">
    <citation type="submission" date="2019-05" db="EMBL/GenBank/DDBJ databases">
        <title>Another draft genome of Portunus trituberculatus and its Hox gene families provides insights of decapod evolution.</title>
        <authorList>
            <person name="Jeong J.-H."/>
            <person name="Song I."/>
            <person name="Kim S."/>
            <person name="Choi T."/>
            <person name="Kim D."/>
            <person name="Ryu S."/>
            <person name="Kim W."/>
        </authorList>
    </citation>
    <scope>NUCLEOTIDE SEQUENCE [LARGE SCALE GENOMIC DNA]</scope>
    <source>
        <tissue evidence="2">Muscle</tissue>
    </source>
</reference>
<proteinExistence type="predicted"/>
<evidence type="ECO:0000313" key="3">
    <source>
        <dbReference type="Proteomes" id="UP000324222"/>
    </source>
</evidence>
<dbReference type="Proteomes" id="UP000324222">
    <property type="component" value="Unassembled WGS sequence"/>
</dbReference>
<dbReference type="EMBL" id="VSRR010009322">
    <property type="protein sequence ID" value="MPC50172.1"/>
    <property type="molecule type" value="Genomic_DNA"/>
</dbReference>
<protein>
    <submittedName>
        <fullName evidence="2">Uncharacterized protein</fullName>
    </submittedName>
</protein>
<feature type="chain" id="PRO_5022760189" evidence="1">
    <location>
        <begin position="22"/>
        <end position="87"/>
    </location>
</feature>
<evidence type="ECO:0000256" key="1">
    <source>
        <dbReference type="SAM" id="SignalP"/>
    </source>
</evidence>
<organism evidence="2 3">
    <name type="scientific">Portunus trituberculatus</name>
    <name type="common">Swimming crab</name>
    <name type="synonym">Neptunus trituberculatus</name>
    <dbReference type="NCBI Taxonomy" id="210409"/>
    <lineage>
        <taxon>Eukaryota</taxon>
        <taxon>Metazoa</taxon>
        <taxon>Ecdysozoa</taxon>
        <taxon>Arthropoda</taxon>
        <taxon>Crustacea</taxon>
        <taxon>Multicrustacea</taxon>
        <taxon>Malacostraca</taxon>
        <taxon>Eumalacostraca</taxon>
        <taxon>Eucarida</taxon>
        <taxon>Decapoda</taxon>
        <taxon>Pleocyemata</taxon>
        <taxon>Brachyura</taxon>
        <taxon>Eubrachyura</taxon>
        <taxon>Portunoidea</taxon>
        <taxon>Portunidae</taxon>
        <taxon>Portuninae</taxon>
        <taxon>Portunus</taxon>
    </lineage>
</organism>
<name>A0A5B7FUE1_PORTR</name>
<comment type="caution">
    <text evidence="2">The sequence shown here is derived from an EMBL/GenBank/DDBJ whole genome shotgun (WGS) entry which is preliminary data.</text>
</comment>
<keyword evidence="1" id="KW-0732">Signal</keyword>
<accession>A0A5B7FUE1</accession>
<gene>
    <name evidence="2" type="ORF">E2C01_043995</name>
</gene>
<evidence type="ECO:0000313" key="2">
    <source>
        <dbReference type="EMBL" id="MPC50172.1"/>
    </source>
</evidence>
<feature type="signal peptide" evidence="1">
    <location>
        <begin position="1"/>
        <end position="21"/>
    </location>
</feature>